<evidence type="ECO:0000313" key="2">
    <source>
        <dbReference type="Proteomes" id="UP000886520"/>
    </source>
</evidence>
<organism evidence="1 2">
    <name type="scientific">Adiantum capillus-veneris</name>
    <name type="common">Maidenhair fern</name>
    <dbReference type="NCBI Taxonomy" id="13818"/>
    <lineage>
        <taxon>Eukaryota</taxon>
        <taxon>Viridiplantae</taxon>
        <taxon>Streptophyta</taxon>
        <taxon>Embryophyta</taxon>
        <taxon>Tracheophyta</taxon>
        <taxon>Polypodiopsida</taxon>
        <taxon>Polypodiidae</taxon>
        <taxon>Polypodiales</taxon>
        <taxon>Pteridineae</taxon>
        <taxon>Pteridaceae</taxon>
        <taxon>Vittarioideae</taxon>
        <taxon>Adiantum</taxon>
    </lineage>
</organism>
<name>A0A9D4ZKL1_ADICA</name>
<accession>A0A9D4ZKL1</accession>
<reference evidence="1" key="1">
    <citation type="submission" date="2021-01" db="EMBL/GenBank/DDBJ databases">
        <title>Adiantum capillus-veneris genome.</title>
        <authorList>
            <person name="Fang Y."/>
            <person name="Liao Q."/>
        </authorList>
    </citation>
    <scope>NUCLEOTIDE SEQUENCE</scope>
    <source>
        <strain evidence="1">H3</strain>
        <tissue evidence="1">Leaf</tissue>
    </source>
</reference>
<protein>
    <submittedName>
        <fullName evidence="1">Uncharacterized protein</fullName>
    </submittedName>
</protein>
<dbReference type="EMBL" id="JABFUD020000006">
    <property type="protein sequence ID" value="KAI5078954.1"/>
    <property type="molecule type" value="Genomic_DNA"/>
</dbReference>
<evidence type="ECO:0000313" key="1">
    <source>
        <dbReference type="EMBL" id="KAI5078954.1"/>
    </source>
</evidence>
<dbReference type="Proteomes" id="UP000886520">
    <property type="component" value="Chromosome 6"/>
</dbReference>
<keyword evidence="2" id="KW-1185">Reference proteome</keyword>
<dbReference type="AlphaFoldDB" id="A0A9D4ZKL1"/>
<gene>
    <name evidence="1" type="ORF">GOP47_0006625</name>
</gene>
<sequence length="246" mass="28371">MALVEIVDVLVGCHFPVQDKFEGNVLDEKEIAQARWRWFNKFLEAEHAYCKAETERQAFPVHFAFLDGVWKFTKPSRKDVEIHNQRCAGLKRKWSYEELMVGSKKRKVDDEENLGCYINPDTEDVQEPFGTSRSDGDNQGLSLFPEEAAELLGDLQEDADVAQTAEKAASKSNIIFNPDRVVCVLERMFLEDKHKWNARFQVGFYAVKHAMVNLSRGMIRDGRIDMNSMAEFKRHQGNHRHEETGC</sequence>
<comment type="caution">
    <text evidence="1">The sequence shown here is derived from an EMBL/GenBank/DDBJ whole genome shotgun (WGS) entry which is preliminary data.</text>
</comment>
<proteinExistence type="predicted"/>